<feature type="domain" description="EfeO-type cupredoxin-like" evidence="5">
    <location>
        <begin position="57"/>
        <end position="141"/>
    </location>
</feature>
<evidence type="ECO:0000259" key="5">
    <source>
        <dbReference type="Pfam" id="PF13473"/>
    </source>
</evidence>
<keyword evidence="2" id="KW-0479">Metal-binding</keyword>
<evidence type="ECO:0000256" key="1">
    <source>
        <dbReference type="ARBA" id="ARBA00004196"/>
    </source>
</evidence>
<keyword evidence="4" id="KW-1133">Transmembrane helix</keyword>
<protein>
    <submittedName>
        <fullName evidence="6">Cupredoxin domain-containing protein</fullName>
    </submittedName>
</protein>
<accession>A0ABZ1BY31</accession>
<keyword evidence="7" id="KW-1185">Reference proteome</keyword>
<gene>
    <name evidence="6" type="ORF">U7230_00510</name>
</gene>
<dbReference type="Proteomes" id="UP001332192">
    <property type="component" value="Chromosome"/>
</dbReference>
<keyword evidence="3" id="KW-0186">Copper</keyword>
<dbReference type="PANTHER" id="PTHR42838:SF2">
    <property type="entry name" value="NITROUS-OXIDE REDUCTASE"/>
    <property type="match status" value="1"/>
</dbReference>
<dbReference type="InterPro" id="IPR051403">
    <property type="entry name" value="NosZ/Cyto_c_oxidase_sub2"/>
</dbReference>
<dbReference type="Gene3D" id="2.60.40.420">
    <property type="entry name" value="Cupredoxins - blue copper proteins"/>
    <property type="match status" value="1"/>
</dbReference>
<evidence type="ECO:0000313" key="7">
    <source>
        <dbReference type="Proteomes" id="UP001332192"/>
    </source>
</evidence>
<dbReference type="InterPro" id="IPR028096">
    <property type="entry name" value="EfeO_Cupredoxin"/>
</dbReference>
<dbReference type="RefSeq" id="WP_324716805.1">
    <property type="nucleotide sequence ID" value="NZ_CP141615.1"/>
</dbReference>
<keyword evidence="4" id="KW-0812">Transmembrane</keyword>
<comment type="subcellular location">
    <subcellularLocation>
        <location evidence="1">Cell envelope</location>
    </subcellularLocation>
</comment>
<organism evidence="6 7">
    <name type="scientific">Carboxydichorda subterranea</name>
    <dbReference type="NCBI Taxonomy" id="3109565"/>
    <lineage>
        <taxon>Bacteria</taxon>
        <taxon>Bacillati</taxon>
        <taxon>Bacillota</taxon>
        <taxon>Limnochordia</taxon>
        <taxon>Limnochordales</taxon>
        <taxon>Geochordaceae</taxon>
        <taxon>Carboxydichorda</taxon>
    </lineage>
</organism>
<sequence>MGRLATRGDGRKSARQEVMAGILVFLAVVGAPLAIFGYERAVRPALAAPNEFHIVIRIFEDGGFQPSYLEVRRGDRVRIKLTSYDVTHSFQLLDFGIDTGPIFPGTSRVVEFVADRAGTFPFQCNVRCSALHRNMVGQLVVKP</sequence>
<dbReference type="PROSITE" id="PS00078">
    <property type="entry name" value="COX2"/>
    <property type="match status" value="1"/>
</dbReference>
<dbReference type="PANTHER" id="PTHR42838">
    <property type="entry name" value="CYTOCHROME C OXIDASE SUBUNIT II"/>
    <property type="match status" value="1"/>
</dbReference>
<dbReference type="InterPro" id="IPR001505">
    <property type="entry name" value="Copper_CuA"/>
</dbReference>
<dbReference type="EMBL" id="CP141615">
    <property type="protein sequence ID" value="WRP17535.1"/>
    <property type="molecule type" value="Genomic_DNA"/>
</dbReference>
<evidence type="ECO:0000256" key="3">
    <source>
        <dbReference type="ARBA" id="ARBA00023008"/>
    </source>
</evidence>
<dbReference type="InterPro" id="IPR008972">
    <property type="entry name" value="Cupredoxin"/>
</dbReference>
<name>A0ABZ1BY31_9FIRM</name>
<dbReference type="Pfam" id="PF13473">
    <property type="entry name" value="Cupredoxin_1"/>
    <property type="match status" value="1"/>
</dbReference>
<evidence type="ECO:0000313" key="6">
    <source>
        <dbReference type="EMBL" id="WRP17535.1"/>
    </source>
</evidence>
<keyword evidence="4" id="KW-0472">Membrane</keyword>
<feature type="transmembrane region" description="Helical" evidence="4">
    <location>
        <begin position="20"/>
        <end position="38"/>
    </location>
</feature>
<evidence type="ECO:0000256" key="2">
    <source>
        <dbReference type="ARBA" id="ARBA00022723"/>
    </source>
</evidence>
<evidence type="ECO:0000256" key="4">
    <source>
        <dbReference type="SAM" id="Phobius"/>
    </source>
</evidence>
<reference evidence="6 7" key="1">
    <citation type="journal article" date="2024" name="Front. Microbiol.">
        <title>Novel thermophilic genera Geochorda gen. nov. and Carboxydochorda gen. nov. from the deep terrestrial subsurface reveal the ecophysiological diversity in the class Limnochordia.</title>
        <authorList>
            <person name="Karnachuk O.V."/>
            <person name="Lukina A.P."/>
            <person name="Avakyan M.R."/>
            <person name="Kadnikov V.V."/>
            <person name="Begmatov S."/>
            <person name="Beletsky A.V."/>
            <person name="Vlasova K.G."/>
            <person name="Novikov A.A."/>
            <person name="Shcherbakova V.A."/>
            <person name="Mardanov A.V."/>
            <person name="Ravin N.V."/>
        </authorList>
    </citation>
    <scope>NUCLEOTIDE SEQUENCE [LARGE SCALE GENOMIC DNA]</scope>
    <source>
        <strain evidence="6 7">L945</strain>
    </source>
</reference>
<dbReference type="SUPFAM" id="SSF49503">
    <property type="entry name" value="Cupredoxins"/>
    <property type="match status" value="1"/>
</dbReference>
<proteinExistence type="predicted"/>